<dbReference type="InterPro" id="IPR029401">
    <property type="entry name" value="Nudix_N"/>
</dbReference>
<accession>A0ABV2QGU5</accession>
<evidence type="ECO:0000256" key="1">
    <source>
        <dbReference type="ARBA" id="ARBA00001946"/>
    </source>
</evidence>
<reference evidence="4 5" key="1">
    <citation type="submission" date="2024-06" db="EMBL/GenBank/DDBJ databases">
        <title>Sorghum-associated microbial communities from plants grown in Nebraska, USA.</title>
        <authorList>
            <person name="Schachtman D."/>
        </authorList>
    </citation>
    <scope>NUCLEOTIDE SEQUENCE [LARGE SCALE GENOMIC DNA]</scope>
    <source>
        <strain evidence="4 5">2709</strain>
    </source>
</reference>
<dbReference type="PROSITE" id="PS00893">
    <property type="entry name" value="NUDIX_BOX"/>
    <property type="match status" value="1"/>
</dbReference>
<dbReference type="InterPro" id="IPR020084">
    <property type="entry name" value="NUDIX_hydrolase_CS"/>
</dbReference>
<protein>
    <submittedName>
        <fullName evidence="4">ADP-ribose pyrophosphatase YjhB (NUDIX family)</fullName>
    </submittedName>
</protein>
<dbReference type="PANTHER" id="PTHR43222">
    <property type="entry name" value="NUDIX HYDROLASE 23"/>
    <property type="match status" value="1"/>
</dbReference>
<dbReference type="EMBL" id="JBEPSH010000011">
    <property type="protein sequence ID" value="MET4579762.1"/>
    <property type="molecule type" value="Genomic_DNA"/>
</dbReference>
<evidence type="ECO:0000313" key="4">
    <source>
        <dbReference type="EMBL" id="MET4579762.1"/>
    </source>
</evidence>
<evidence type="ECO:0000256" key="2">
    <source>
        <dbReference type="ARBA" id="ARBA00022801"/>
    </source>
</evidence>
<keyword evidence="2" id="KW-0378">Hydrolase</keyword>
<dbReference type="PANTHER" id="PTHR43222:SF2">
    <property type="entry name" value="NUDIX HYDROLASE 23, CHLOROPLASTIC"/>
    <property type="match status" value="1"/>
</dbReference>
<sequence length="212" mass="23805">MIAWSSGWLAALVSPAGLSRSYTAVLMQRKQIKHCRECGTAVGYRVPDDGDTRERAICPNCGTIHYVNPLLVVGTVPYLGDRVLLCKRNIEPRLGKWTLPAGFMEMDESVAQGAARETAEEAGAQIEMGPFFSTMSIPRVGQVHVFYLARLLSDQFSPGFETMEARLFHESEVPWDEISFTTVKETLKCFFDDLRRGAWGVHDIDIHWQPPQ</sequence>
<dbReference type="CDD" id="cd04511">
    <property type="entry name" value="NUDIX_Hydrolase"/>
    <property type="match status" value="1"/>
</dbReference>
<name>A0ABV2QGU5_9BURK</name>
<feature type="domain" description="Nudix hydrolase" evidence="3">
    <location>
        <begin position="68"/>
        <end position="191"/>
    </location>
</feature>
<proteinExistence type="predicted"/>
<keyword evidence="5" id="KW-1185">Reference proteome</keyword>
<comment type="caution">
    <text evidence="4">The sequence shown here is derived from an EMBL/GenBank/DDBJ whole genome shotgun (WGS) entry which is preliminary data.</text>
</comment>
<comment type="cofactor">
    <cofactor evidence="1">
        <name>Mg(2+)</name>
        <dbReference type="ChEBI" id="CHEBI:18420"/>
    </cofactor>
</comment>
<dbReference type="Proteomes" id="UP001549320">
    <property type="component" value="Unassembled WGS sequence"/>
</dbReference>
<evidence type="ECO:0000313" key="5">
    <source>
        <dbReference type="Proteomes" id="UP001549320"/>
    </source>
</evidence>
<dbReference type="PROSITE" id="PS51462">
    <property type="entry name" value="NUDIX"/>
    <property type="match status" value="1"/>
</dbReference>
<dbReference type="Pfam" id="PF14803">
    <property type="entry name" value="Zn_ribbon_Nudix"/>
    <property type="match status" value="1"/>
</dbReference>
<dbReference type="Pfam" id="PF00293">
    <property type="entry name" value="NUDIX"/>
    <property type="match status" value="1"/>
</dbReference>
<dbReference type="SUPFAM" id="SSF55811">
    <property type="entry name" value="Nudix"/>
    <property type="match status" value="1"/>
</dbReference>
<dbReference type="InterPro" id="IPR000086">
    <property type="entry name" value="NUDIX_hydrolase_dom"/>
</dbReference>
<dbReference type="InterPro" id="IPR015797">
    <property type="entry name" value="NUDIX_hydrolase-like_dom_sf"/>
</dbReference>
<organism evidence="4 5">
    <name type="scientific">Ottowia thiooxydans</name>
    <dbReference type="NCBI Taxonomy" id="219182"/>
    <lineage>
        <taxon>Bacteria</taxon>
        <taxon>Pseudomonadati</taxon>
        <taxon>Pseudomonadota</taxon>
        <taxon>Betaproteobacteria</taxon>
        <taxon>Burkholderiales</taxon>
        <taxon>Comamonadaceae</taxon>
        <taxon>Ottowia</taxon>
    </lineage>
</organism>
<dbReference type="Gene3D" id="2.20.70.10">
    <property type="match status" value="1"/>
</dbReference>
<gene>
    <name evidence="4" type="ORF">ABIE13_004899</name>
</gene>
<dbReference type="Gene3D" id="3.90.79.10">
    <property type="entry name" value="Nucleoside Triphosphate Pyrophosphohydrolase"/>
    <property type="match status" value="1"/>
</dbReference>
<evidence type="ECO:0000259" key="3">
    <source>
        <dbReference type="PROSITE" id="PS51462"/>
    </source>
</evidence>